<dbReference type="GO" id="GO:0004659">
    <property type="term" value="F:prenyltransferase activity"/>
    <property type="evidence" value="ECO:0007669"/>
    <property type="project" value="InterPro"/>
</dbReference>
<comment type="pathway">
    <text evidence="2">Quinol/quinone metabolism; menaquinone biosynthesis.</text>
</comment>
<dbReference type="UniPathway" id="UPA00079"/>
<dbReference type="GO" id="GO:0016020">
    <property type="term" value="C:membrane"/>
    <property type="evidence" value="ECO:0007669"/>
    <property type="project" value="UniProtKB-SubCell"/>
</dbReference>
<evidence type="ECO:0000256" key="2">
    <source>
        <dbReference type="ARBA" id="ARBA00004863"/>
    </source>
</evidence>
<dbReference type="Gene3D" id="1.10.357.140">
    <property type="entry name" value="UbiA prenyltransferase"/>
    <property type="match status" value="1"/>
</dbReference>
<proteinExistence type="predicted"/>
<dbReference type="NCBIfam" id="NF004752">
    <property type="entry name" value="PRK06080.1-4"/>
    <property type="match status" value="1"/>
</dbReference>
<keyword evidence="3" id="KW-0474">Menaquinone biosynthesis</keyword>
<accession>A0A4V3EV34</accession>
<dbReference type="PIRSF" id="PIRSF005355">
    <property type="entry name" value="UBIAD1"/>
    <property type="match status" value="1"/>
</dbReference>
<keyword evidence="5 8" id="KW-0812">Transmembrane</keyword>
<dbReference type="AlphaFoldDB" id="A0A4V3EV34"/>
<feature type="transmembrane region" description="Helical" evidence="8">
    <location>
        <begin position="115"/>
        <end position="134"/>
    </location>
</feature>
<feature type="transmembrane region" description="Helical" evidence="8">
    <location>
        <begin position="290"/>
        <end position="314"/>
    </location>
</feature>
<dbReference type="GO" id="GO:0042371">
    <property type="term" value="P:vitamin K biosynthetic process"/>
    <property type="evidence" value="ECO:0007669"/>
    <property type="project" value="TreeGrafter"/>
</dbReference>
<dbReference type="InterPro" id="IPR026046">
    <property type="entry name" value="UBIAD1"/>
</dbReference>
<dbReference type="RefSeq" id="WP_133627148.1">
    <property type="nucleotide sequence ID" value="NZ_SOAZ01000003.1"/>
</dbReference>
<feature type="transmembrane region" description="Helical" evidence="8">
    <location>
        <begin position="241"/>
        <end position="270"/>
    </location>
</feature>
<dbReference type="InterPro" id="IPR000537">
    <property type="entry name" value="UbiA_prenyltransferase"/>
</dbReference>
<dbReference type="Pfam" id="PF01040">
    <property type="entry name" value="UbiA"/>
    <property type="match status" value="1"/>
</dbReference>
<sequence>MSFRSFLKLVEIQTKIASVIPFLLGTFYSLYRYGKFRFENFIIMFISLLAFDMTTTAINNYIDFKKARKKEGYGYEKHNAIVRDNLRESTVLTTIYILLSIAIVFGIILTLRTNLVVLLIGVISFMVGIFYSFGPIPISRMPLGELFSGVFMGFIIMFLSIYIHVYDQNLITLTFQSGIINLSINIVEVFNIFLISIPAVVGIANIMLANNICDVEDDIVNGRHTLVYYIGKERALVLFKILYYIGYIDIAILLALKLVPTALLIVLLTFIPVRKNIGLFHSNPVKSETFVLSVKNFIMMNLSQIILIAIVVAFKGFM</sequence>
<feature type="transmembrane region" description="Helical" evidence="8">
    <location>
        <begin position="146"/>
        <end position="166"/>
    </location>
</feature>
<dbReference type="Proteomes" id="UP000295325">
    <property type="component" value="Unassembled WGS sequence"/>
</dbReference>
<dbReference type="EMBL" id="SOAZ01000003">
    <property type="protein sequence ID" value="TDT62744.1"/>
    <property type="molecule type" value="Genomic_DNA"/>
</dbReference>
<feature type="transmembrane region" description="Helical" evidence="8">
    <location>
        <begin position="91"/>
        <end position="109"/>
    </location>
</feature>
<dbReference type="PANTHER" id="PTHR13929:SF0">
    <property type="entry name" value="UBIA PRENYLTRANSFERASE DOMAIN-CONTAINING PROTEIN 1"/>
    <property type="match status" value="1"/>
</dbReference>
<evidence type="ECO:0000256" key="7">
    <source>
        <dbReference type="ARBA" id="ARBA00023136"/>
    </source>
</evidence>
<dbReference type="CDD" id="cd13962">
    <property type="entry name" value="PT_UbiA_UBIAD1"/>
    <property type="match status" value="1"/>
</dbReference>
<evidence type="ECO:0000256" key="1">
    <source>
        <dbReference type="ARBA" id="ARBA00004141"/>
    </source>
</evidence>
<feature type="transmembrane region" description="Helical" evidence="8">
    <location>
        <begin position="42"/>
        <end position="62"/>
    </location>
</feature>
<evidence type="ECO:0000313" key="9">
    <source>
        <dbReference type="EMBL" id="TDT62744.1"/>
    </source>
</evidence>
<comment type="subcellular location">
    <subcellularLocation>
        <location evidence="1">Membrane</location>
        <topology evidence="1">Multi-pass membrane protein</topology>
    </subcellularLocation>
</comment>
<evidence type="ECO:0000256" key="5">
    <source>
        <dbReference type="ARBA" id="ARBA00022692"/>
    </source>
</evidence>
<evidence type="ECO:0000256" key="3">
    <source>
        <dbReference type="ARBA" id="ARBA00022428"/>
    </source>
</evidence>
<feature type="transmembrane region" description="Helical" evidence="8">
    <location>
        <begin position="178"/>
        <end position="201"/>
    </location>
</feature>
<feature type="transmembrane region" description="Helical" evidence="8">
    <location>
        <begin position="12"/>
        <end position="30"/>
    </location>
</feature>
<dbReference type="InterPro" id="IPR044878">
    <property type="entry name" value="UbiA_sf"/>
</dbReference>
<dbReference type="NCBIfam" id="NF009926">
    <property type="entry name" value="PRK13387.1"/>
    <property type="match status" value="1"/>
</dbReference>
<gene>
    <name evidence="9" type="ORF">EDD71_10317</name>
</gene>
<evidence type="ECO:0000256" key="4">
    <source>
        <dbReference type="ARBA" id="ARBA00022679"/>
    </source>
</evidence>
<evidence type="ECO:0000256" key="8">
    <source>
        <dbReference type="SAM" id="Phobius"/>
    </source>
</evidence>
<keyword evidence="6 8" id="KW-1133">Transmembrane helix</keyword>
<dbReference type="PANTHER" id="PTHR13929">
    <property type="entry name" value="1,4-DIHYDROXY-2-NAPHTHOATE OCTAPRENYLTRANSFERASE"/>
    <property type="match status" value="1"/>
</dbReference>
<evidence type="ECO:0000256" key="6">
    <source>
        <dbReference type="ARBA" id="ARBA00022989"/>
    </source>
</evidence>
<comment type="caution">
    <text evidence="9">The sequence shown here is derived from an EMBL/GenBank/DDBJ whole genome shotgun (WGS) entry which is preliminary data.</text>
</comment>
<name>A0A4V3EV34_9CLOT</name>
<organism evidence="9 10">
    <name type="scientific">Fonticella tunisiensis</name>
    <dbReference type="NCBI Taxonomy" id="1096341"/>
    <lineage>
        <taxon>Bacteria</taxon>
        <taxon>Bacillati</taxon>
        <taxon>Bacillota</taxon>
        <taxon>Clostridia</taxon>
        <taxon>Eubacteriales</taxon>
        <taxon>Clostridiaceae</taxon>
        <taxon>Fonticella</taxon>
    </lineage>
</organism>
<reference evidence="9 10" key="1">
    <citation type="submission" date="2019-03" db="EMBL/GenBank/DDBJ databases">
        <title>Genomic Encyclopedia of Type Strains, Phase IV (KMG-IV): sequencing the most valuable type-strain genomes for metagenomic binning, comparative biology and taxonomic classification.</title>
        <authorList>
            <person name="Goeker M."/>
        </authorList>
    </citation>
    <scope>NUCLEOTIDE SEQUENCE [LARGE SCALE GENOMIC DNA]</scope>
    <source>
        <strain evidence="9 10">DSM 24455</strain>
    </source>
</reference>
<protein>
    <submittedName>
        <fullName evidence="9">1,4-dihydroxy-2-naphthoate octaprenyltransferase</fullName>
    </submittedName>
</protein>
<evidence type="ECO:0000313" key="10">
    <source>
        <dbReference type="Proteomes" id="UP000295325"/>
    </source>
</evidence>
<keyword evidence="7 8" id="KW-0472">Membrane</keyword>
<keyword evidence="4 9" id="KW-0808">Transferase</keyword>
<dbReference type="OrthoDB" id="9767568at2"/>
<dbReference type="GO" id="GO:0009234">
    <property type="term" value="P:menaquinone biosynthetic process"/>
    <property type="evidence" value="ECO:0007669"/>
    <property type="project" value="UniProtKB-UniPathway"/>
</dbReference>
<keyword evidence="10" id="KW-1185">Reference proteome</keyword>